<dbReference type="CDD" id="cd19857">
    <property type="entry name" value="DSRM_STAU_rpt1"/>
    <property type="match status" value="1"/>
</dbReference>
<feature type="compositionally biased region" description="Polar residues" evidence="4">
    <location>
        <begin position="59"/>
        <end position="68"/>
    </location>
</feature>
<dbReference type="SUPFAM" id="SSF54768">
    <property type="entry name" value="dsRNA-binding domain-like"/>
    <property type="match status" value="5"/>
</dbReference>
<keyword evidence="5" id="KW-0732">Signal</keyword>
<dbReference type="FunCoup" id="A0A7M7MA18">
    <property type="interactions" value="538"/>
</dbReference>
<dbReference type="PANTHER" id="PTHR46054:SF3">
    <property type="entry name" value="MATERNAL EFFECT PROTEIN STAUFEN"/>
    <property type="match status" value="1"/>
</dbReference>
<evidence type="ECO:0000256" key="1">
    <source>
        <dbReference type="ARBA" id="ARBA00022737"/>
    </source>
</evidence>
<feature type="domain" description="DRBM" evidence="6">
    <location>
        <begin position="295"/>
        <end position="406"/>
    </location>
</feature>
<feature type="domain" description="DRBM" evidence="6">
    <location>
        <begin position="431"/>
        <end position="499"/>
    </location>
</feature>
<feature type="domain" description="DRBM" evidence="6">
    <location>
        <begin position="210"/>
        <end position="278"/>
    </location>
</feature>
<feature type="chain" id="PRO_5036401639" description="DRBM domain-containing protein" evidence="5">
    <location>
        <begin position="27"/>
        <end position="866"/>
    </location>
</feature>
<dbReference type="GO" id="GO:0008298">
    <property type="term" value="P:intracellular mRNA localization"/>
    <property type="evidence" value="ECO:0007669"/>
    <property type="project" value="TreeGrafter"/>
</dbReference>
<dbReference type="CDD" id="cd19860">
    <property type="entry name" value="DSRM_STAU_rpt4"/>
    <property type="match status" value="1"/>
</dbReference>
<dbReference type="GO" id="GO:0005886">
    <property type="term" value="C:plasma membrane"/>
    <property type="evidence" value="ECO:0007669"/>
    <property type="project" value="TreeGrafter"/>
</dbReference>
<organism evidence="7 8">
    <name type="scientific">Varroa destructor</name>
    <name type="common">Honeybee mite</name>
    <dbReference type="NCBI Taxonomy" id="109461"/>
    <lineage>
        <taxon>Eukaryota</taxon>
        <taxon>Metazoa</taxon>
        <taxon>Ecdysozoa</taxon>
        <taxon>Arthropoda</taxon>
        <taxon>Chelicerata</taxon>
        <taxon>Arachnida</taxon>
        <taxon>Acari</taxon>
        <taxon>Parasitiformes</taxon>
        <taxon>Mesostigmata</taxon>
        <taxon>Gamasina</taxon>
        <taxon>Dermanyssoidea</taxon>
        <taxon>Varroidae</taxon>
        <taxon>Varroa</taxon>
    </lineage>
</organism>
<feature type="compositionally biased region" description="Low complexity" evidence="4">
    <location>
        <begin position="163"/>
        <end position="175"/>
    </location>
</feature>
<feature type="compositionally biased region" description="Polar residues" evidence="4">
    <location>
        <begin position="152"/>
        <end position="162"/>
    </location>
</feature>
<dbReference type="AlphaFoldDB" id="A0A7M7MA18"/>
<evidence type="ECO:0000256" key="4">
    <source>
        <dbReference type="SAM" id="MobiDB-lite"/>
    </source>
</evidence>
<feature type="compositionally biased region" description="Polar residues" evidence="4">
    <location>
        <begin position="117"/>
        <end position="127"/>
    </location>
</feature>
<keyword evidence="1" id="KW-0677">Repeat</keyword>
<dbReference type="InterPro" id="IPR032478">
    <property type="entry name" value="Staufen_C"/>
</dbReference>
<feature type="region of interest" description="Disordered" evidence="4">
    <location>
        <begin position="512"/>
        <end position="563"/>
    </location>
</feature>
<feature type="region of interest" description="Disordered" evidence="4">
    <location>
        <begin position="45"/>
        <end position="68"/>
    </location>
</feature>
<dbReference type="GO" id="GO:0010494">
    <property type="term" value="C:cytoplasmic stress granule"/>
    <property type="evidence" value="ECO:0007669"/>
    <property type="project" value="TreeGrafter"/>
</dbReference>
<dbReference type="GO" id="GO:0098964">
    <property type="term" value="P:anterograde dendritic transport of messenger ribonucleoprotein complex"/>
    <property type="evidence" value="ECO:0007669"/>
    <property type="project" value="TreeGrafter"/>
</dbReference>
<keyword evidence="2 3" id="KW-0694">RNA-binding</keyword>
<evidence type="ECO:0000256" key="3">
    <source>
        <dbReference type="PROSITE-ProRule" id="PRU00266"/>
    </source>
</evidence>
<feature type="domain" description="DRBM" evidence="6">
    <location>
        <begin position="565"/>
        <end position="635"/>
    </location>
</feature>
<reference evidence="7" key="1">
    <citation type="submission" date="2021-01" db="UniProtKB">
        <authorList>
            <consortium name="EnsemblMetazoa"/>
        </authorList>
    </citation>
    <scope>IDENTIFICATION</scope>
</reference>
<feature type="compositionally biased region" description="Polar residues" evidence="4">
    <location>
        <begin position="721"/>
        <end position="730"/>
    </location>
</feature>
<feature type="region of interest" description="Disordered" evidence="4">
    <location>
        <begin position="721"/>
        <end position="768"/>
    </location>
</feature>
<dbReference type="PANTHER" id="PTHR46054">
    <property type="entry name" value="MATERNAL EFFECT PROTEIN STAUFEN"/>
    <property type="match status" value="1"/>
</dbReference>
<feature type="signal peptide" evidence="5">
    <location>
        <begin position="1"/>
        <end position="26"/>
    </location>
</feature>
<dbReference type="Gene3D" id="3.30.160.20">
    <property type="match status" value="5"/>
</dbReference>
<sequence>MVIGLHLVVWCATEVVRLHVLTSCVARNVVIVAWQMSTVAPSAVQQEASGGTGDRLATAPSTAANYHQEQQPGLAIHVSANASRQPQQHQPSTAITGISTACTTTPSLPTRMGTGTGSASSELPTSLSKQQIHEMKTLRQASSNDNNKENHSSASSPKINGINSTNATSNNSADSLVRSGHISPSLSSTPSSPAPPFAGEGGEGSPKDKTPMCLVNELARFNNVQHQYRLVEEQGPPHKKTFTVMLKLGAHEEYTATGSSIKRARHSAAQTALQKTGLRHPTPKAAGKGSNGPLTPTVELNALAMKRGEPAVYRVVEIPRLASAYLPTPLGYNRTPCTGPALYGPHAVHGLGHSGHSRYHPHFPPRLPPSYRAILDVGERKFIGEGNTEQAARHSAAEVALATLRQLPLPASATRRSAVALSDDDDDEGKSAISVVYEMALKRNLQVDFEVIAESGPPHMRKYITRCQVGTIAVTEGCGNGKKLSKKEAAEKMVVELRKLAPVMQFCQTGQQHQTATNQRGKNNGGSVETSMATTEKKKAAPKKKSKNLVKEQRPDGTFYGQGINPISRLIQIQQAKKEKEPAYSVVAERGEPRSREFVIQCSLDGGMVATQGTGPNKKTAKRKAAEAMLQQLGYAKPVAQQAGGASNKDERENVDTSNMNGTSSGGKSGSGHCRQLAPGLLVVSKGGKESKTEQTRGKNVHTDKQAAIAKELLDSGVSPTAIQVGNHQGHQNKERSTNPGANRQTSAMTAGGGSDGDGNSNTGPQGSLIKAKDQLSYLAQVLGIQVSFMNFPKGSEFLSLVALTSNPPQQCHGSGRTVEEAQDNAAHSILVTLAQLGIDSIQANNNNNNNGKKNEGNKTAATTTA</sequence>
<dbReference type="FunFam" id="3.30.160.20:FF:000007">
    <property type="entry name" value="Double-stranded RNA-binding protein Staufen homolog 1"/>
    <property type="match status" value="2"/>
</dbReference>
<dbReference type="GeneID" id="111244293"/>
<evidence type="ECO:0000313" key="7">
    <source>
        <dbReference type="EnsemblMetazoa" id="XP_022646963"/>
    </source>
</evidence>
<dbReference type="GO" id="GO:0035418">
    <property type="term" value="P:protein localization to synapse"/>
    <property type="evidence" value="ECO:0007669"/>
    <property type="project" value="TreeGrafter"/>
</dbReference>
<dbReference type="RefSeq" id="XP_022646964.1">
    <property type="nucleotide sequence ID" value="XM_022791229.1"/>
</dbReference>
<feature type="region of interest" description="Disordered" evidence="4">
    <location>
        <begin position="81"/>
        <end position="127"/>
    </location>
</feature>
<protein>
    <recommendedName>
        <fullName evidence="6">DRBM domain-containing protein</fullName>
    </recommendedName>
</protein>
<dbReference type="GO" id="GO:0032839">
    <property type="term" value="C:dendrite cytoplasm"/>
    <property type="evidence" value="ECO:0007669"/>
    <property type="project" value="GOC"/>
</dbReference>
<dbReference type="GO" id="GO:0003729">
    <property type="term" value="F:mRNA binding"/>
    <property type="evidence" value="ECO:0007669"/>
    <property type="project" value="TreeGrafter"/>
</dbReference>
<evidence type="ECO:0000256" key="2">
    <source>
        <dbReference type="ARBA" id="ARBA00022884"/>
    </source>
</evidence>
<evidence type="ECO:0000259" key="6">
    <source>
        <dbReference type="PROSITE" id="PS50137"/>
    </source>
</evidence>
<dbReference type="OrthoDB" id="10037267at2759"/>
<keyword evidence="8" id="KW-1185">Reference proteome</keyword>
<dbReference type="PROSITE" id="PS50137">
    <property type="entry name" value="DS_RBD"/>
    <property type="match status" value="4"/>
</dbReference>
<dbReference type="GO" id="GO:0003725">
    <property type="term" value="F:double-stranded RNA binding"/>
    <property type="evidence" value="ECO:0007669"/>
    <property type="project" value="TreeGrafter"/>
</dbReference>
<dbReference type="EnsemblMetazoa" id="XM_022791229">
    <property type="protein sequence ID" value="XP_022646964"/>
    <property type="gene ID" value="LOC111244293"/>
</dbReference>
<dbReference type="EnsemblMetazoa" id="XM_022791228">
    <property type="protein sequence ID" value="XP_022646963"/>
    <property type="gene ID" value="LOC111244293"/>
</dbReference>
<dbReference type="Pfam" id="PF00035">
    <property type="entry name" value="dsrm"/>
    <property type="match status" value="3"/>
</dbReference>
<feature type="compositionally biased region" description="Polar residues" evidence="4">
    <location>
        <begin position="81"/>
        <end position="108"/>
    </location>
</feature>
<feature type="region of interest" description="Disordered" evidence="4">
    <location>
        <begin position="844"/>
        <end position="866"/>
    </location>
</feature>
<dbReference type="RefSeq" id="XP_022646965.1">
    <property type="nucleotide sequence ID" value="XM_022791230.1"/>
</dbReference>
<dbReference type="SMART" id="SM00358">
    <property type="entry name" value="DSRM"/>
    <property type="match status" value="4"/>
</dbReference>
<feature type="compositionally biased region" description="Basic and acidic residues" evidence="4">
    <location>
        <begin position="687"/>
        <end position="704"/>
    </location>
</feature>
<feature type="compositionally biased region" description="Polar residues" evidence="4">
    <location>
        <begin position="512"/>
        <end position="534"/>
    </location>
</feature>
<dbReference type="GO" id="GO:0007281">
    <property type="term" value="P:germ cell development"/>
    <property type="evidence" value="ECO:0007669"/>
    <property type="project" value="TreeGrafter"/>
</dbReference>
<dbReference type="KEGG" id="vde:111244293"/>
<dbReference type="Pfam" id="PF16482">
    <property type="entry name" value="Staufen_C"/>
    <property type="match status" value="1"/>
</dbReference>
<name>A0A7M7MA18_VARDE</name>
<dbReference type="RefSeq" id="XP_022646963.1">
    <property type="nucleotide sequence ID" value="XM_022791228.1"/>
</dbReference>
<feature type="region of interest" description="Disordered" evidence="4">
    <location>
        <begin position="139"/>
        <end position="210"/>
    </location>
</feature>
<dbReference type="EnsemblMetazoa" id="XM_022791230">
    <property type="protein sequence ID" value="XP_022646965"/>
    <property type="gene ID" value="LOC111244293"/>
</dbReference>
<accession>A0A7M7MA18</accession>
<evidence type="ECO:0000256" key="5">
    <source>
        <dbReference type="SAM" id="SignalP"/>
    </source>
</evidence>
<dbReference type="GO" id="GO:0043025">
    <property type="term" value="C:neuronal cell body"/>
    <property type="evidence" value="ECO:0007669"/>
    <property type="project" value="TreeGrafter"/>
</dbReference>
<feature type="region of interest" description="Disordered" evidence="4">
    <location>
        <begin position="639"/>
        <end position="704"/>
    </location>
</feature>
<dbReference type="InterPro" id="IPR014720">
    <property type="entry name" value="dsRBD_dom"/>
</dbReference>
<proteinExistence type="predicted"/>
<dbReference type="CDD" id="cd19861">
    <property type="entry name" value="DSRM_STAU_rpt5"/>
    <property type="match status" value="1"/>
</dbReference>
<evidence type="ECO:0000313" key="8">
    <source>
        <dbReference type="Proteomes" id="UP000594260"/>
    </source>
</evidence>
<dbReference type="OMA" id="GMTHITE"/>
<dbReference type="Proteomes" id="UP000594260">
    <property type="component" value="Unplaced"/>
</dbReference>
<dbReference type="CDD" id="cd19859">
    <property type="entry name" value="DSRM_STAU_rpt3"/>
    <property type="match status" value="1"/>
</dbReference>
<dbReference type="InterPro" id="IPR051740">
    <property type="entry name" value="DRBM-containing_protein"/>
</dbReference>
<dbReference type="InParanoid" id="A0A7M7MA18"/>